<gene>
    <name evidence="2" type="ORF">PSON_ATCC_30995.1.T0720216</name>
</gene>
<dbReference type="OrthoDB" id="10255522at2759"/>
<evidence type="ECO:0000256" key="1">
    <source>
        <dbReference type="SAM" id="MobiDB-lite"/>
    </source>
</evidence>
<dbReference type="EMBL" id="CAJJDN010000072">
    <property type="protein sequence ID" value="CAD8099822.1"/>
    <property type="molecule type" value="Genomic_DNA"/>
</dbReference>
<sequence>MKYSPGQQQYGQVYNYGQPQQSVRGPYQQYNKGNENAQSHTVTHPHVREMYHREAPITVVSRDEIESVWKAKCSQLEQALTECQTEVMRLRGIGATEKITYVEDTLKINQLYLEIDRLNKCLLDMSLELDQYKHKLYMATDKQARQQAEIDIDKMRAIMIENEAMLNAEIVRLRDQNEEISKRYRILELSMADSRHQLSLKEYEATLSQLRQEIDRAQFSINSQRAETEEWKLKYQRLEAQLRDSAQYEVEIRRLKEMVDNRNREIESLKLNSQFENDGKLQNLQLDLERLQNELRSKNDETNRLRSQIQQQELTIKYLNNKITELDNKILQQKSENDSLKANQMNFNKPSIQTNNEDKEQIDRLRSQIQQLNIEIEDWKSRYNELEKIYQDLEYEYQNTNSTYEEVTKLTNDVQIWKNKFQELNREYHQVQEELVVANAELDSLKKKQNELSKSGVRPSVSSYRPGQYQDVFPQAQI</sequence>
<organism evidence="2 3">
    <name type="scientific">Paramecium sonneborni</name>
    <dbReference type="NCBI Taxonomy" id="65129"/>
    <lineage>
        <taxon>Eukaryota</taxon>
        <taxon>Sar</taxon>
        <taxon>Alveolata</taxon>
        <taxon>Ciliophora</taxon>
        <taxon>Intramacronucleata</taxon>
        <taxon>Oligohymenophorea</taxon>
        <taxon>Peniculida</taxon>
        <taxon>Parameciidae</taxon>
        <taxon>Paramecium</taxon>
    </lineage>
</organism>
<dbReference type="Proteomes" id="UP000692954">
    <property type="component" value="Unassembled WGS sequence"/>
</dbReference>
<accession>A0A8S1P9P0</accession>
<proteinExistence type="predicted"/>
<comment type="caution">
    <text evidence="2">The sequence shown here is derived from an EMBL/GenBank/DDBJ whole genome shotgun (WGS) entry which is preliminary data.</text>
</comment>
<keyword evidence="3" id="KW-1185">Reference proteome</keyword>
<evidence type="ECO:0000313" key="2">
    <source>
        <dbReference type="EMBL" id="CAD8099822.1"/>
    </source>
</evidence>
<reference evidence="2" key="1">
    <citation type="submission" date="2021-01" db="EMBL/GenBank/DDBJ databases">
        <authorList>
            <consortium name="Genoscope - CEA"/>
            <person name="William W."/>
        </authorList>
    </citation>
    <scope>NUCLEOTIDE SEQUENCE</scope>
</reference>
<feature type="region of interest" description="Disordered" evidence="1">
    <location>
        <begin position="18"/>
        <end position="43"/>
    </location>
</feature>
<evidence type="ECO:0000313" key="3">
    <source>
        <dbReference type="Proteomes" id="UP000692954"/>
    </source>
</evidence>
<feature type="compositionally biased region" description="Polar residues" evidence="1">
    <location>
        <begin position="28"/>
        <end position="42"/>
    </location>
</feature>
<dbReference type="AlphaFoldDB" id="A0A8S1P9P0"/>
<feature type="region of interest" description="Disordered" evidence="1">
    <location>
        <begin position="449"/>
        <end position="478"/>
    </location>
</feature>
<protein>
    <submittedName>
        <fullName evidence="2">Uncharacterized protein</fullName>
    </submittedName>
</protein>
<name>A0A8S1P9P0_9CILI</name>